<gene>
    <name evidence="2" type="ORF">K2173_008930</name>
</gene>
<comment type="caution">
    <text evidence="2">The sequence shown here is derived from an EMBL/GenBank/DDBJ whole genome shotgun (WGS) entry which is preliminary data.</text>
</comment>
<proteinExistence type="predicted"/>
<evidence type="ECO:0000313" key="2">
    <source>
        <dbReference type="EMBL" id="KAJ8769848.1"/>
    </source>
</evidence>
<dbReference type="GO" id="GO:0031146">
    <property type="term" value="P:SCF-dependent proteasomal ubiquitin-dependent protein catabolic process"/>
    <property type="evidence" value="ECO:0007669"/>
    <property type="project" value="TreeGrafter"/>
</dbReference>
<dbReference type="SMART" id="SM00367">
    <property type="entry name" value="LRR_CC"/>
    <property type="match status" value="11"/>
</dbReference>
<sequence length="406" mass="44883">MASVCINDKLTDEDLRWILSKLESDKDKETYGLVCKRWLYLQSTERKRLAARAGPHMLRKMADRFSELIDLDLSQSVSRSFYPGVTDSDLSVIAERLKGLRLLNLQNCKGITDNGIMSIGRGLSFLQSLDVSYCRKLTDKGLSAVAEGCQDLRRLHLTGCRFVTDSMLRSLSKNCPKIEELVLQGCTSITDSGLTDLVTGCKKIRFLDINKCSNVGDSGISSVAKVCSSSLKTLKLLDCCKVGDDSILSLARFCQNLETLIIGGCRDISDKSVKSLASACKDSLKNLRMDWCLNISDFSLSCILSECGSLEALDIGCCEEVTDGAFQCLATMYIESRLKILKVSNCPKITVTGIGLLLEKCDSLQYLDVRSCPFVTKFRCEEAGLQFPEFCRVNFDGSLNEPDILV</sequence>
<dbReference type="EMBL" id="JAIWQS010000003">
    <property type="protein sequence ID" value="KAJ8769848.1"/>
    <property type="molecule type" value="Genomic_DNA"/>
</dbReference>
<dbReference type="InterPro" id="IPR006553">
    <property type="entry name" value="Leu-rich_rpt_Cys-con_subtyp"/>
</dbReference>
<accession>A0AAV8TVT6</accession>
<evidence type="ECO:0000259" key="1">
    <source>
        <dbReference type="Pfam" id="PF25372"/>
    </source>
</evidence>
<dbReference type="SUPFAM" id="SSF52047">
    <property type="entry name" value="RNI-like"/>
    <property type="match status" value="1"/>
</dbReference>
<dbReference type="InterPro" id="IPR032675">
    <property type="entry name" value="LRR_dom_sf"/>
</dbReference>
<dbReference type="PANTHER" id="PTHR13318:SF105">
    <property type="entry name" value="F-BOX_LRR-REPEAT PROTEIN 3"/>
    <property type="match status" value="1"/>
</dbReference>
<reference evidence="2 3" key="1">
    <citation type="submission" date="2021-09" db="EMBL/GenBank/DDBJ databases">
        <title>Genomic insights and catalytic innovation underlie evolution of tropane alkaloids biosynthesis.</title>
        <authorList>
            <person name="Wang Y.-J."/>
            <person name="Tian T."/>
            <person name="Huang J.-P."/>
            <person name="Huang S.-X."/>
        </authorList>
    </citation>
    <scope>NUCLEOTIDE SEQUENCE [LARGE SCALE GENOMIC DNA]</scope>
    <source>
        <strain evidence="2">KIB-2018</strain>
        <tissue evidence="2">Leaf</tissue>
    </source>
</reference>
<dbReference type="InterPro" id="IPR001611">
    <property type="entry name" value="Leu-rich_rpt"/>
</dbReference>
<dbReference type="Gene3D" id="3.80.10.10">
    <property type="entry name" value="Ribonuclease Inhibitor"/>
    <property type="match status" value="3"/>
</dbReference>
<organism evidence="2 3">
    <name type="scientific">Erythroxylum novogranatense</name>
    <dbReference type="NCBI Taxonomy" id="1862640"/>
    <lineage>
        <taxon>Eukaryota</taxon>
        <taxon>Viridiplantae</taxon>
        <taxon>Streptophyta</taxon>
        <taxon>Embryophyta</taxon>
        <taxon>Tracheophyta</taxon>
        <taxon>Spermatophyta</taxon>
        <taxon>Magnoliopsida</taxon>
        <taxon>eudicotyledons</taxon>
        <taxon>Gunneridae</taxon>
        <taxon>Pentapetalae</taxon>
        <taxon>rosids</taxon>
        <taxon>fabids</taxon>
        <taxon>Malpighiales</taxon>
        <taxon>Erythroxylaceae</taxon>
        <taxon>Erythroxylum</taxon>
    </lineage>
</organism>
<dbReference type="Pfam" id="PF13516">
    <property type="entry name" value="LRR_6"/>
    <property type="match status" value="2"/>
</dbReference>
<dbReference type="PANTHER" id="PTHR13318">
    <property type="entry name" value="PARTNER OF PAIRED, ISOFORM B-RELATED"/>
    <property type="match status" value="1"/>
</dbReference>
<protein>
    <recommendedName>
        <fullName evidence="1">F-box/LRR-repeat protein 15-like leucin rich repeat domain-containing protein</fullName>
    </recommendedName>
</protein>
<keyword evidence="3" id="KW-1185">Reference proteome</keyword>
<feature type="domain" description="F-box/LRR-repeat protein 15-like leucin rich repeat" evidence="1">
    <location>
        <begin position="171"/>
        <end position="378"/>
    </location>
</feature>
<dbReference type="InterPro" id="IPR057207">
    <property type="entry name" value="FBXL15_LRR"/>
</dbReference>
<dbReference type="AlphaFoldDB" id="A0AAV8TVT6"/>
<dbReference type="GO" id="GO:0019005">
    <property type="term" value="C:SCF ubiquitin ligase complex"/>
    <property type="evidence" value="ECO:0007669"/>
    <property type="project" value="TreeGrafter"/>
</dbReference>
<dbReference type="Pfam" id="PF25372">
    <property type="entry name" value="DUF7885"/>
    <property type="match status" value="1"/>
</dbReference>
<name>A0AAV8TVT6_9ROSI</name>
<dbReference type="Proteomes" id="UP001159364">
    <property type="component" value="Linkage Group LG03"/>
</dbReference>
<evidence type="ECO:0000313" key="3">
    <source>
        <dbReference type="Proteomes" id="UP001159364"/>
    </source>
</evidence>